<keyword evidence="1" id="KW-1185">Reference proteome</keyword>
<dbReference type="WBParaSite" id="SMUV_0000755501-mRNA-1">
    <property type="protein sequence ID" value="SMUV_0000755501-mRNA-1"/>
    <property type="gene ID" value="SMUV_0000755501"/>
</dbReference>
<reference evidence="2" key="1">
    <citation type="submission" date="2017-02" db="UniProtKB">
        <authorList>
            <consortium name="WormBaseParasite"/>
        </authorList>
    </citation>
    <scope>IDENTIFICATION</scope>
</reference>
<dbReference type="Proteomes" id="UP000046393">
    <property type="component" value="Unplaced"/>
</dbReference>
<proteinExistence type="predicted"/>
<accession>A0A0N5AS08</accession>
<evidence type="ECO:0000313" key="1">
    <source>
        <dbReference type="Proteomes" id="UP000046393"/>
    </source>
</evidence>
<organism evidence="1 2">
    <name type="scientific">Syphacia muris</name>
    <dbReference type="NCBI Taxonomy" id="451379"/>
    <lineage>
        <taxon>Eukaryota</taxon>
        <taxon>Metazoa</taxon>
        <taxon>Ecdysozoa</taxon>
        <taxon>Nematoda</taxon>
        <taxon>Chromadorea</taxon>
        <taxon>Rhabditida</taxon>
        <taxon>Spirurina</taxon>
        <taxon>Oxyuridomorpha</taxon>
        <taxon>Oxyuroidea</taxon>
        <taxon>Oxyuridae</taxon>
        <taxon>Syphacia</taxon>
    </lineage>
</organism>
<name>A0A0N5AS08_9BILA</name>
<sequence>MTDFNRLLLLLHIFYIYIHSDRTAMQAQSRHLRLTSTLLLLRDLTLSINNALFIIMITLKLLKFAAANTVTEYSNDESTDNLRYILDAGKQKAVDVGHYSDSVALMISLAFQVVVN</sequence>
<protein>
    <submittedName>
        <fullName evidence="2">Secreted protein</fullName>
    </submittedName>
</protein>
<dbReference type="AlphaFoldDB" id="A0A0N5AS08"/>
<evidence type="ECO:0000313" key="2">
    <source>
        <dbReference type="WBParaSite" id="SMUV_0000755501-mRNA-1"/>
    </source>
</evidence>